<dbReference type="Gene3D" id="1.10.10.60">
    <property type="entry name" value="Homeodomain-like"/>
    <property type="match status" value="1"/>
</dbReference>
<evidence type="ECO:0000256" key="1">
    <source>
        <dbReference type="ARBA" id="ARBA00023015"/>
    </source>
</evidence>
<dbReference type="KEGG" id="mcos:GM418_31045"/>
<evidence type="ECO:0000256" key="3">
    <source>
        <dbReference type="ARBA" id="ARBA00023163"/>
    </source>
</evidence>
<dbReference type="PROSITE" id="PS00041">
    <property type="entry name" value="HTH_ARAC_FAMILY_1"/>
    <property type="match status" value="1"/>
</dbReference>
<evidence type="ECO:0000313" key="5">
    <source>
        <dbReference type="EMBL" id="QGY47935.1"/>
    </source>
</evidence>
<dbReference type="PANTHER" id="PTHR47893">
    <property type="entry name" value="REGULATORY PROTEIN PCHR"/>
    <property type="match status" value="1"/>
</dbReference>
<dbReference type="PANTHER" id="PTHR47893:SF1">
    <property type="entry name" value="REGULATORY PROTEIN PCHR"/>
    <property type="match status" value="1"/>
</dbReference>
<dbReference type="AlphaFoldDB" id="A0A6I6JY22"/>
<dbReference type="InterPro" id="IPR018060">
    <property type="entry name" value="HTH_AraC"/>
</dbReference>
<dbReference type="PRINTS" id="PR00032">
    <property type="entry name" value="HTHARAC"/>
</dbReference>
<organism evidence="5 6">
    <name type="scientific">Maribellus comscasis</name>
    <dbReference type="NCBI Taxonomy" id="2681766"/>
    <lineage>
        <taxon>Bacteria</taxon>
        <taxon>Pseudomonadati</taxon>
        <taxon>Bacteroidota</taxon>
        <taxon>Bacteroidia</taxon>
        <taxon>Marinilabiliales</taxon>
        <taxon>Prolixibacteraceae</taxon>
        <taxon>Maribellus</taxon>
    </lineage>
</organism>
<dbReference type="EMBL" id="CP046401">
    <property type="protein sequence ID" value="QGY47935.1"/>
    <property type="molecule type" value="Genomic_DNA"/>
</dbReference>
<keyword evidence="3" id="KW-0804">Transcription</keyword>
<evidence type="ECO:0000313" key="6">
    <source>
        <dbReference type="Proteomes" id="UP000428260"/>
    </source>
</evidence>
<name>A0A6I6JY22_9BACT</name>
<gene>
    <name evidence="5" type="ORF">GM418_31045</name>
</gene>
<proteinExistence type="predicted"/>
<reference evidence="5 6" key="1">
    <citation type="submission" date="2019-11" db="EMBL/GenBank/DDBJ databases">
        <authorList>
            <person name="Zheng R.K."/>
            <person name="Sun C.M."/>
        </authorList>
    </citation>
    <scope>NUCLEOTIDE SEQUENCE [LARGE SCALE GENOMIC DNA]</scope>
    <source>
        <strain evidence="5 6">WC007</strain>
    </source>
</reference>
<evidence type="ECO:0000259" key="4">
    <source>
        <dbReference type="PROSITE" id="PS01124"/>
    </source>
</evidence>
<dbReference type="InterPro" id="IPR053142">
    <property type="entry name" value="PchR_regulatory_protein"/>
</dbReference>
<dbReference type="InterPro" id="IPR020449">
    <property type="entry name" value="Tscrpt_reg_AraC-type_HTH"/>
</dbReference>
<dbReference type="SUPFAM" id="SSF46689">
    <property type="entry name" value="Homeodomain-like"/>
    <property type="match status" value="1"/>
</dbReference>
<dbReference type="PROSITE" id="PS01124">
    <property type="entry name" value="HTH_ARAC_FAMILY_2"/>
    <property type="match status" value="1"/>
</dbReference>
<sequence>MRIFALKTLAKTCIVVGCTPRQLKYQLDDWKANTYLRMIKNQIKPMKIEFCLDKIDSFLPSIARQLGLQIKNNSFALPEKLGKGFFTQAVFNSNLAITYYEINLDIPSTIIRHKSANSDILPIVFWLSNAGVTQELNTETKIIGKNTPNGIFFPSNNMETNYTFPAGIPIKNIAVYIHKTWFKKFLNPQNDYINNYILRQNNYFLFEEINFAMEEVITDIEAIFKTKVNDTLAPLNLYVDTLKLSNLFFEKILQRKSENTFVNIKPYDIQNLFKIKGIISDNYIDFPTMDYLSKESHMNERKLQKLFKQVFGESIYQFALSLKMREAKRLLQSKNYSVSEVGYLVGYSNLSHFSQKFREHVGISPKAYLTSL</sequence>
<dbReference type="Pfam" id="PF12833">
    <property type="entry name" value="HTH_18"/>
    <property type="match status" value="1"/>
</dbReference>
<keyword evidence="6" id="KW-1185">Reference proteome</keyword>
<dbReference type="GO" id="GO:0003700">
    <property type="term" value="F:DNA-binding transcription factor activity"/>
    <property type="evidence" value="ECO:0007669"/>
    <property type="project" value="InterPro"/>
</dbReference>
<dbReference type="InterPro" id="IPR009057">
    <property type="entry name" value="Homeodomain-like_sf"/>
</dbReference>
<evidence type="ECO:0000256" key="2">
    <source>
        <dbReference type="ARBA" id="ARBA00023125"/>
    </source>
</evidence>
<accession>A0A6I6JY22</accession>
<dbReference type="SMART" id="SM00342">
    <property type="entry name" value="HTH_ARAC"/>
    <property type="match status" value="1"/>
</dbReference>
<dbReference type="Proteomes" id="UP000428260">
    <property type="component" value="Chromosome"/>
</dbReference>
<keyword evidence="1" id="KW-0805">Transcription regulation</keyword>
<feature type="domain" description="HTH araC/xylS-type" evidence="4">
    <location>
        <begin position="273"/>
        <end position="371"/>
    </location>
</feature>
<dbReference type="InterPro" id="IPR018062">
    <property type="entry name" value="HTH_AraC-typ_CS"/>
</dbReference>
<protein>
    <submittedName>
        <fullName evidence="5">Helix-turn-helix domain-containing protein</fullName>
    </submittedName>
</protein>
<keyword evidence="2" id="KW-0238">DNA-binding</keyword>
<dbReference type="GO" id="GO:0043565">
    <property type="term" value="F:sequence-specific DNA binding"/>
    <property type="evidence" value="ECO:0007669"/>
    <property type="project" value="InterPro"/>
</dbReference>